<comment type="similarity">
    <text evidence="1">Belongs to the glycosyl hydrolase 2 family.</text>
</comment>
<dbReference type="PROSITE" id="PS00608">
    <property type="entry name" value="GLYCOSYL_HYDROL_F2_2"/>
    <property type="match status" value="1"/>
</dbReference>
<dbReference type="GO" id="GO:0005975">
    <property type="term" value="P:carbohydrate metabolic process"/>
    <property type="evidence" value="ECO:0007669"/>
    <property type="project" value="InterPro"/>
</dbReference>
<keyword evidence="3" id="KW-0326">Glycosidase</keyword>
<dbReference type="PANTHER" id="PTHR42732">
    <property type="entry name" value="BETA-GALACTOSIDASE"/>
    <property type="match status" value="1"/>
</dbReference>
<dbReference type="InterPro" id="IPR008979">
    <property type="entry name" value="Galactose-bd-like_sf"/>
</dbReference>
<dbReference type="Gene3D" id="2.60.40.10">
    <property type="entry name" value="Immunoglobulins"/>
    <property type="match status" value="1"/>
</dbReference>
<dbReference type="Pfam" id="PF02837">
    <property type="entry name" value="Glyco_hydro_2_N"/>
    <property type="match status" value="1"/>
</dbReference>
<dbReference type="EMBL" id="FNBG01000029">
    <property type="protein sequence ID" value="SDG20435.1"/>
    <property type="molecule type" value="Genomic_DNA"/>
</dbReference>
<evidence type="ECO:0000256" key="2">
    <source>
        <dbReference type="ARBA" id="ARBA00022801"/>
    </source>
</evidence>
<dbReference type="SUPFAM" id="SSF49785">
    <property type="entry name" value="Galactose-binding domain-like"/>
    <property type="match status" value="2"/>
</dbReference>
<dbReference type="InterPro" id="IPR006103">
    <property type="entry name" value="Glyco_hydro_2_cat"/>
</dbReference>
<evidence type="ECO:0000313" key="5">
    <source>
        <dbReference type="EMBL" id="SDG20435.1"/>
    </source>
</evidence>
<dbReference type="PROSITE" id="PS50022">
    <property type="entry name" value="FA58C_3"/>
    <property type="match status" value="1"/>
</dbReference>
<dbReference type="Gene3D" id="3.20.20.80">
    <property type="entry name" value="Glycosidases"/>
    <property type="match status" value="1"/>
</dbReference>
<dbReference type="PANTHER" id="PTHR42732:SF1">
    <property type="entry name" value="BETA-MANNOSIDASE"/>
    <property type="match status" value="1"/>
</dbReference>
<dbReference type="Pfam" id="PF00754">
    <property type="entry name" value="F5_F8_type_C"/>
    <property type="match status" value="1"/>
</dbReference>
<keyword evidence="6" id="KW-1185">Reference proteome</keyword>
<dbReference type="GO" id="GO:0004553">
    <property type="term" value="F:hydrolase activity, hydrolyzing O-glycosyl compounds"/>
    <property type="evidence" value="ECO:0007669"/>
    <property type="project" value="InterPro"/>
</dbReference>
<proteinExistence type="inferred from homology"/>
<keyword evidence="2" id="KW-0378">Hydrolase</keyword>
<dbReference type="InterPro" id="IPR017853">
    <property type="entry name" value="GH"/>
</dbReference>
<dbReference type="Pfam" id="PF00703">
    <property type="entry name" value="Glyco_hydro_2"/>
    <property type="match status" value="1"/>
</dbReference>
<dbReference type="SUPFAM" id="SSF51445">
    <property type="entry name" value="(Trans)glycosidases"/>
    <property type="match status" value="1"/>
</dbReference>
<feature type="domain" description="F5/8 type C" evidence="4">
    <location>
        <begin position="683"/>
        <end position="813"/>
    </location>
</feature>
<protein>
    <submittedName>
        <fullName evidence="5">Beta-galactosidase</fullName>
    </submittedName>
</protein>
<dbReference type="SUPFAM" id="SSF49303">
    <property type="entry name" value="beta-Galactosidase/glucuronidase domain"/>
    <property type="match status" value="1"/>
</dbReference>
<dbReference type="InterPro" id="IPR006104">
    <property type="entry name" value="Glyco_hydro_2_N"/>
</dbReference>
<evidence type="ECO:0000256" key="3">
    <source>
        <dbReference type="ARBA" id="ARBA00023295"/>
    </source>
</evidence>
<dbReference type="Gene3D" id="2.60.120.260">
    <property type="entry name" value="Galactose-binding domain-like"/>
    <property type="match status" value="2"/>
</dbReference>
<gene>
    <name evidence="5" type="ORF">SAMN04488542_12951</name>
</gene>
<name>A0A1G7SBJ6_9BACL</name>
<dbReference type="InterPro" id="IPR051913">
    <property type="entry name" value="GH2_Domain-Containing"/>
</dbReference>
<dbReference type="InterPro" id="IPR013783">
    <property type="entry name" value="Ig-like_fold"/>
</dbReference>
<evidence type="ECO:0000259" key="4">
    <source>
        <dbReference type="PROSITE" id="PS50022"/>
    </source>
</evidence>
<sequence>MKSFANRIETLINDSWKFSYGDCIEGKDKDFDDTAWYDIGIPHSFGTPYFMENEFYVGYGSYRKELQIDREWIGKTILLEFQAAFQEAEIYLNGQFAGSHKGGYTAFVIDISTLALEGTNLLFVRLNNLWNPRLAPRAGEHVFNGGLYRDVSLIITDPLHIEWYGTHVTTPEVSADRAVLNIETEVVNANLHPVKCKLVSRIEYEGVTVFETVAESDVLQPGQSLIFKQTGIVDQPNLWHPDTPHLYTLTSQLYENGLLKDDYTTTFGIRWFYFDAKKGFFLNGSHYDILGANVHQDHAGWGDAVTRAGMRRDVKLIKDCGMNFIRGSHYPHHPYFAAECDKQGILFWSELCFWGVGGANVEGYWTASAYPIHEEDKAEFKESCLMTLREMIRTNRNHPSIIVWSMCNEPFFSNEEVMEDARALIVRLVEESHRLDPARPAAVGGAQREGVDALGDLAGYNGDGASLYIDPGFPSFVSEYGSTIDWRPGEYTPSYTDRVERNPQWRSGKALWCGFHHGSFVFDMGSMGMIDYHRLPLGSWYWYRNELLGIAPPPEIREGVPYALRLTADKYVMGTDGTDDAHLIVELLDEQGNRISNTIEVTLEIVQGGAIFPTGRTLVLSPENGSFLDGAGAIEVRSYYAGNNQIVARAEGVQFASIDLMTEGEQAWSGQMIHIQTGPPDVQKIPSSGESTNIAKSRPVFCSSYALEHPAMNVADGREDTCWEANDSDSGQWVMVDLEGRKNAEGAVIAFAESSQDDVEVSYSYDGKLFKRLFFGNLSDKPSIEVDLSGGLRYLKVYFPQNPVAVKHIEIFD</sequence>
<dbReference type="InterPro" id="IPR006102">
    <property type="entry name" value="Ig-like_GH2"/>
</dbReference>
<accession>A0A1G7SBJ6</accession>
<dbReference type="Proteomes" id="UP000198972">
    <property type="component" value="Unassembled WGS sequence"/>
</dbReference>
<dbReference type="InterPro" id="IPR023232">
    <property type="entry name" value="Glyco_hydro_2_AS"/>
</dbReference>
<dbReference type="STRING" id="670482.SAMN04488542_12951"/>
<dbReference type="PRINTS" id="PR00132">
    <property type="entry name" value="GLHYDRLASE2"/>
</dbReference>
<evidence type="ECO:0000256" key="1">
    <source>
        <dbReference type="ARBA" id="ARBA00007401"/>
    </source>
</evidence>
<dbReference type="OrthoDB" id="9762066at2"/>
<organism evidence="5 6">
    <name type="scientific">Fontibacillus panacisegetis</name>
    <dbReference type="NCBI Taxonomy" id="670482"/>
    <lineage>
        <taxon>Bacteria</taxon>
        <taxon>Bacillati</taxon>
        <taxon>Bacillota</taxon>
        <taxon>Bacilli</taxon>
        <taxon>Bacillales</taxon>
        <taxon>Paenibacillaceae</taxon>
        <taxon>Fontibacillus</taxon>
    </lineage>
</organism>
<dbReference type="AlphaFoldDB" id="A0A1G7SBJ6"/>
<dbReference type="InterPro" id="IPR036156">
    <property type="entry name" value="Beta-gal/glucu_dom_sf"/>
</dbReference>
<dbReference type="Pfam" id="PF02836">
    <property type="entry name" value="Glyco_hydro_2_C"/>
    <property type="match status" value="1"/>
</dbReference>
<dbReference type="InterPro" id="IPR006101">
    <property type="entry name" value="Glyco_hydro_2"/>
</dbReference>
<reference evidence="5 6" key="1">
    <citation type="submission" date="2016-10" db="EMBL/GenBank/DDBJ databases">
        <authorList>
            <person name="de Groot N.N."/>
        </authorList>
    </citation>
    <scope>NUCLEOTIDE SEQUENCE [LARGE SCALE GENOMIC DNA]</scope>
    <source>
        <strain evidence="5 6">DSM 28129</strain>
    </source>
</reference>
<dbReference type="RefSeq" id="WP_091234938.1">
    <property type="nucleotide sequence ID" value="NZ_FNBG01000029.1"/>
</dbReference>
<evidence type="ECO:0000313" key="6">
    <source>
        <dbReference type="Proteomes" id="UP000198972"/>
    </source>
</evidence>
<dbReference type="InterPro" id="IPR000421">
    <property type="entry name" value="FA58C"/>
</dbReference>